<feature type="compositionally biased region" description="Basic and acidic residues" evidence="1">
    <location>
        <begin position="57"/>
        <end position="70"/>
    </location>
</feature>
<dbReference type="AlphaFoldDB" id="A0A8T0UUT3"/>
<proteinExistence type="predicted"/>
<organism evidence="2 3">
    <name type="scientific">Panicum virgatum</name>
    <name type="common">Blackwell switchgrass</name>
    <dbReference type="NCBI Taxonomy" id="38727"/>
    <lineage>
        <taxon>Eukaryota</taxon>
        <taxon>Viridiplantae</taxon>
        <taxon>Streptophyta</taxon>
        <taxon>Embryophyta</taxon>
        <taxon>Tracheophyta</taxon>
        <taxon>Spermatophyta</taxon>
        <taxon>Magnoliopsida</taxon>
        <taxon>Liliopsida</taxon>
        <taxon>Poales</taxon>
        <taxon>Poaceae</taxon>
        <taxon>PACMAD clade</taxon>
        <taxon>Panicoideae</taxon>
        <taxon>Panicodae</taxon>
        <taxon>Paniceae</taxon>
        <taxon>Panicinae</taxon>
        <taxon>Panicum</taxon>
        <taxon>Panicum sect. Hiantes</taxon>
    </lineage>
</organism>
<evidence type="ECO:0000256" key="1">
    <source>
        <dbReference type="SAM" id="MobiDB-lite"/>
    </source>
</evidence>
<keyword evidence="3" id="KW-1185">Reference proteome</keyword>
<dbReference type="Proteomes" id="UP000823388">
    <property type="component" value="Chromosome 3K"/>
</dbReference>
<comment type="caution">
    <text evidence="2">The sequence shown here is derived from an EMBL/GenBank/DDBJ whole genome shotgun (WGS) entry which is preliminary data.</text>
</comment>
<dbReference type="EMBL" id="CM029041">
    <property type="protein sequence ID" value="KAG2625898.1"/>
    <property type="molecule type" value="Genomic_DNA"/>
</dbReference>
<sequence>MPVVFNTQRHQPPPHSRLATDTLATHGMGNSLPLPCARHLEAEGAAGGGAKKRRKQESRPACRRNVREVVRPGLVVPVADGGDGGEEEEEKREAVKEARRPGCRVEEPAGCCGGEDGGVRRVRIVMRRKDIAELVARLEQRDAAERDANAAVMAAELSAVLGGDGDGDGNDGGRGGSVTMSPCRDAWRPRLSVIPENY</sequence>
<gene>
    <name evidence="2" type="ORF">PVAP13_3KG291600</name>
</gene>
<name>A0A8T0UUT3_PANVG</name>
<evidence type="ECO:0000313" key="3">
    <source>
        <dbReference type="Proteomes" id="UP000823388"/>
    </source>
</evidence>
<protein>
    <submittedName>
        <fullName evidence="2">Uncharacterized protein</fullName>
    </submittedName>
</protein>
<reference evidence="2" key="1">
    <citation type="submission" date="2020-05" db="EMBL/GenBank/DDBJ databases">
        <title>WGS assembly of Panicum virgatum.</title>
        <authorList>
            <person name="Lovell J.T."/>
            <person name="Jenkins J."/>
            <person name="Shu S."/>
            <person name="Juenger T.E."/>
            <person name="Schmutz J."/>
        </authorList>
    </citation>
    <scope>NUCLEOTIDE SEQUENCE</scope>
    <source>
        <strain evidence="2">AP13</strain>
    </source>
</reference>
<feature type="region of interest" description="Disordered" evidence="1">
    <location>
        <begin position="162"/>
        <end position="183"/>
    </location>
</feature>
<feature type="region of interest" description="Disordered" evidence="1">
    <location>
        <begin position="39"/>
        <end position="96"/>
    </location>
</feature>
<evidence type="ECO:0000313" key="2">
    <source>
        <dbReference type="EMBL" id="KAG2625898.1"/>
    </source>
</evidence>
<accession>A0A8T0UUT3</accession>